<gene>
    <name evidence="7" type="ORF">RFN28_04630</name>
</gene>
<keyword evidence="3 6" id="KW-0812">Transmembrane</keyword>
<comment type="subcellular location">
    <subcellularLocation>
        <location evidence="1">Cell membrane</location>
        <topology evidence="1">Multi-pass membrane protein</topology>
    </subcellularLocation>
</comment>
<feature type="transmembrane region" description="Helical" evidence="6">
    <location>
        <begin position="148"/>
        <end position="172"/>
    </location>
</feature>
<dbReference type="InterPro" id="IPR001123">
    <property type="entry name" value="LeuE-type"/>
</dbReference>
<evidence type="ECO:0000313" key="8">
    <source>
        <dbReference type="Proteomes" id="UP001287059"/>
    </source>
</evidence>
<dbReference type="PANTHER" id="PTHR30086:SF20">
    <property type="entry name" value="ARGININE EXPORTER PROTEIN ARGO-RELATED"/>
    <property type="match status" value="1"/>
</dbReference>
<dbReference type="Pfam" id="PF01810">
    <property type="entry name" value="LysE"/>
    <property type="match status" value="1"/>
</dbReference>
<dbReference type="PIRSF" id="PIRSF006324">
    <property type="entry name" value="LeuE"/>
    <property type="match status" value="1"/>
</dbReference>
<evidence type="ECO:0000256" key="3">
    <source>
        <dbReference type="ARBA" id="ARBA00022692"/>
    </source>
</evidence>
<keyword evidence="4 6" id="KW-1133">Transmembrane helix</keyword>
<evidence type="ECO:0000256" key="6">
    <source>
        <dbReference type="SAM" id="Phobius"/>
    </source>
</evidence>
<reference evidence="7 8" key="1">
    <citation type="submission" date="2023-08" db="EMBL/GenBank/DDBJ databases">
        <title>Implementing the SeqCode for naming new Mesorhizobium species isolated from Vachellia karroo root nodules.</title>
        <authorList>
            <person name="Van Lill M."/>
        </authorList>
    </citation>
    <scope>NUCLEOTIDE SEQUENCE [LARGE SCALE GENOMIC DNA]</scope>
    <source>
        <strain evidence="7 8">VK24D</strain>
    </source>
</reference>
<comment type="caution">
    <text evidence="7">The sequence shown here is derived from an EMBL/GenBank/DDBJ whole genome shotgun (WGS) entry which is preliminary data.</text>
</comment>
<evidence type="ECO:0000256" key="1">
    <source>
        <dbReference type="ARBA" id="ARBA00004651"/>
    </source>
</evidence>
<feature type="transmembrane region" description="Helical" evidence="6">
    <location>
        <begin position="40"/>
        <end position="64"/>
    </location>
</feature>
<keyword evidence="8" id="KW-1185">Reference proteome</keyword>
<keyword evidence="5 6" id="KW-0472">Membrane</keyword>
<dbReference type="PANTHER" id="PTHR30086">
    <property type="entry name" value="ARGININE EXPORTER PROTEIN ARGO"/>
    <property type="match status" value="1"/>
</dbReference>
<feature type="transmembrane region" description="Helical" evidence="6">
    <location>
        <begin position="70"/>
        <end position="91"/>
    </location>
</feature>
<protein>
    <submittedName>
        <fullName evidence="7">LysE family translocator</fullName>
    </submittedName>
</protein>
<name>A0ABU4XSS4_9HYPH</name>
<proteinExistence type="predicted"/>
<dbReference type="EMBL" id="JAVIIW010000004">
    <property type="protein sequence ID" value="MDX8477765.1"/>
    <property type="molecule type" value="Genomic_DNA"/>
</dbReference>
<accession>A0ABU4XSS4</accession>
<organism evidence="7 8">
    <name type="scientific">Mesorhizobium album</name>
    <dbReference type="NCBI Taxonomy" id="3072314"/>
    <lineage>
        <taxon>Bacteria</taxon>
        <taxon>Pseudomonadati</taxon>
        <taxon>Pseudomonadota</taxon>
        <taxon>Alphaproteobacteria</taxon>
        <taxon>Hyphomicrobiales</taxon>
        <taxon>Phyllobacteriaceae</taxon>
        <taxon>Mesorhizobium</taxon>
    </lineage>
</organism>
<evidence type="ECO:0000313" key="7">
    <source>
        <dbReference type="EMBL" id="MDX8477765.1"/>
    </source>
</evidence>
<dbReference type="RefSeq" id="WP_320286201.1">
    <property type="nucleotide sequence ID" value="NZ_JAVIIW010000004.1"/>
</dbReference>
<keyword evidence="2" id="KW-1003">Cell membrane</keyword>
<evidence type="ECO:0000256" key="4">
    <source>
        <dbReference type="ARBA" id="ARBA00022989"/>
    </source>
</evidence>
<evidence type="ECO:0000256" key="2">
    <source>
        <dbReference type="ARBA" id="ARBA00022475"/>
    </source>
</evidence>
<dbReference type="Proteomes" id="UP001287059">
    <property type="component" value="Unassembled WGS sequence"/>
</dbReference>
<feature type="transmembrane region" description="Helical" evidence="6">
    <location>
        <begin position="112"/>
        <end position="136"/>
    </location>
</feature>
<sequence length="203" mass="21086">MTLTAFVAYCGAITLAAATPGPAMFTVITNGVSRGFVRALTAGVGVAAGDAVLVTLALLGLVALAQTFEWVFLALKYAGAAYLVFLGIRMWRSAAAHEDGVRTAQAGLFRSFFLGASIALGNPKAILFHASIMPLILDLDAMTFADGLLVVMVVIGVNIVTMGIYAALAGRASGWFGNPRRMRLMNRFAGGAMIGTGALIVAR</sequence>
<feature type="transmembrane region" description="Helical" evidence="6">
    <location>
        <begin position="6"/>
        <end position="28"/>
    </location>
</feature>
<evidence type="ECO:0000256" key="5">
    <source>
        <dbReference type="ARBA" id="ARBA00023136"/>
    </source>
</evidence>
<feature type="transmembrane region" description="Helical" evidence="6">
    <location>
        <begin position="184"/>
        <end position="202"/>
    </location>
</feature>